<reference evidence="1 2" key="1">
    <citation type="submission" date="2018-11" db="EMBL/GenBank/DDBJ databases">
        <authorList>
            <consortium name="Pathogen Informatics"/>
        </authorList>
    </citation>
    <scope>NUCLEOTIDE SEQUENCE [LARGE SCALE GENOMIC DNA]</scope>
</reference>
<dbReference type="AlphaFoldDB" id="A0A3P7L2T7"/>
<dbReference type="EMBL" id="UYYB01098307">
    <property type="protein sequence ID" value="VDM77045.1"/>
    <property type="molecule type" value="Genomic_DNA"/>
</dbReference>
<evidence type="ECO:0000313" key="1">
    <source>
        <dbReference type="EMBL" id="VDM77045.1"/>
    </source>
</evidence>
<organism evidence="1 2">
    <name type="scientific">Strongylus vulgaris</name>
    <name type="common">Blood worm</name>
    <dbReference type="NCBI Taxonomy" id="40348"/>
    <lineage>
        <taxon>Eukaryota</taxon>
        <taxon>Metazoa</taxon>
        <taxon>Ecdysozoa</taxon>
        <taxon>Nematoda</taxon>
        <taxon>Chromadorea</taxon>
        <taxon>Rhabditida</taxon>
        <taxon>Rhabditina</taxon>
        <taxon>Rhabditomorpha</taxon>
        <taxon>Strongyloidea</taxon>
        <taxon>Strongylidae</taxon>
        <taxon>Strongylus</taxon>
    </lineage>
</organism>
<protein>
    <submittedName>
        <fullName evidence="1">Uncharacterized protein</fullName>
    </submittedName>
</protein>
<accession>A0A3P7L2T7</accession>
<gene>
    <name evidence="1" type="ORF">SVUK_LOCUS12043</name>
</gene>
<evidence type="ECO:0000313" key="2">
    <source>
        <dbReference type="Proteomes" id="UP000270094"/>
    </source>
</evidence>
<name>A0A3P7L2T7_STRVU</name>
<dbReference type="Proteomes" id="UP000270094">
    <property type="component" value="Unassembled WGS sequence"/>
</dbReference>
<keyword evidence="2" id="KW-1185">Reference proteome</keyword>
<sequence length="116" mass="13012">MPRTRNLKRILKAIKDVLERRRLRLDPIASHLERLIGTTQLCKIFKSTGNLGSSTRKEKSKEVAQGPSRLLCFAKTGLAHFHDKRESITMSNTVIPTGKIPPLILPAELRAAIQSM</sequence>
<proteinExistence type="predicted"/>